<organism evidence="1 2">
    <name type="scientific">Elysia crispata</name>
    <name type="common">lettuce slug</name>
    <dbReference type="NCBI Taxonomy" id="231223"/>
    <lineage>
        <taxon>Eukaryota</taxon>
        <taxon>Metazoa</taxon>
        <taxon>Spiralia</taxon>
        <taxon>Lophotrochozoa</taxon>
        <taxon>Mollusca</taxon>
        <taxon>Gastropoda</taxon>
        <taxon>Heterobranchia</taxon>
        <taxon>Euthyneura</taxon>
        <taxon>Panpulmonata</taxon>
        <taxon>Sacoglossa</taxon>
        <taxon>Placobranchoidea</taxon>
        <taxon>Plakobranchidae</taxon>
        <taxon>Elysia</taxon>
    </lineage>
</organism>
<accession>A0AAE1D0Y4</accession>
<protein>
    <submittedName>
        <fullName evidence="1">Uncharacterized protein</fullName>
    </submittedName>
</protein>
<proteinExistence type="predicted"/>
<keyword evidence="2" id="KW-1185">Reference proteome</keyword>
<reference evidence="1" key="1">
    <citation type="journal article" date="2023" name="G3 (Bethesda)">
        <title>A reference genome for the long-term kleptoplast-retaining sea slug Elysia crispata morphotype clarki.</title>
        <authorList>
            <person name="Eastman K.E."/>
            <person name="Pendleton A.L."/>
            <person name="Shaikh M.A."/>
            <person name="Suttiyut T."/>
            <person name="Ogas R."/>
            <person name="Tomko P."/>
            <person name="Gavelis G."/>
            <person name="Widhalm J.R."/>
            <person name="Wisecaver J.H."/>
        </authorList>
    </citation>
    <scope>NUCLEOTIDE SEQUENCE</scope>
    <source>
        <strain evidence="1">ECLA1</strain>
    </source>
</reference>
<name>A0AAE1D0Y4_9GAST</name>
<dbReference type="AlphaFoldDB" id="A0AAE1D0Y4"/>
<gene>
    <name evidence="1" type="ORF">RRG08_015771</name>
</gene>
<evidence type="ECO:0000313" key="2">
    <source>
        <dbReference type="Proteomes" id="UP001283361"/>
    </source>
</evidence>
<evidence type="ECO:0000313" key="1">
    <source>
        <dbReference type="EMBL" id="KAK3750278.1"/>
    </source>
</evidence>
<sequence length="71" mass="8275">MIIGVENTTGLLNTSLTNSNRMKIFICIDYLFACEPSWCAVKHASSFERKDTKTINIETLQAEHREHWFIR</sequence>
<dbReference type="Proteomes" id="UP001283361">
    <property type="component" value="Unassembled WGS sequence"/>
</dbReference>
<comment type="caution">
    <text evidence="1">The sequence shown here is derived from an EMBL/GenBank/DDBJ whole genome shotgun (WGS) entry which is preliminary data.</text>
</comment>
<dbReference type="EMBL" id="JAWDGP010005891">
    <property type="protein sequence ID" value="KAK3750278.1"/>
    <property type="molecule type" value="Genomic_DNA"/>
</dbReference>